<dbReference type="EMBL" id="PZQS01000006">
    <property type="protein sequence ID" value="PVD29241.1"/>
    <property type="molecule type" value="Genomic_DNA"/>
</dbReference>
<protein>
    <submittedName>
        <fullName evidence="2">Uncharacterized protein</fullName>
    </submittedName>
</protein>
<organism evidence="2 3">
    <name type="scientific">Pomacea canaliculata</name>
    <name type="common">Golden apple snail</name>
    <dbReference type="NCBI Taxonomy" id="400727"/>
    <lineage>
        <taxon>Eukaryota</taxon>
        <taxon>Metazoa</taxon>
        <taxon>Spiralia</taxon>
        <taxon>Lophotrochozoa</taxon>
        <taxon>Mollusca</taxon>
        <taxon>Gastropoda</taxon>
        <taxon>Caenogastropoda</taxon>
        <taxon>Architaenioglossa</taxon>
        <taxon>Ampullarioidea</taxon>
        <taxon>Ampullariidae</taxon>
        <taxon>Pomacea</taxon>
    </lineage>
</organism>
<comment type="caution">
    <text evidence="2">The sequence shown here is derived from an EMBL/GenBank/DDBJ whole genome shotgun (WGS) entry which is preliminary data.</text>
</comment>
<evidence type="ECO:0000313" key="2">
    <source>
        <dbReference type="EMBL" id="PVD29241.1"/>
    </source>
</evidence>
<dbReference type="Proteomes" id="UP000245119">
    <property type="component" value="Linkage Group LG6"/>
</dbReference>
<proteinExistence type="predicted"/>
<feature type="region of interest" description="Disordered" evidence="1">
    <location>
        <begin position="28"/>
        <end position="52"/>
    </location>
</feature>
<name>A0A2T7P756_POMCA</name>
<evidence type="ECO:0000313" key="3">
    <source>
        <dbReference type="Proteomes" id="UP000245119"/>
    </source>
</evidence>
<dbReference type="AlphaFoldDB" id="A0A2T7P756"/>
<gene>
    <name evidence="2" type="ORF">C0Q70_11838</name>
</gene>
<sequence>PNVSGSGTFMRVMEVMASVLTPAWRQFPDQPSETAAAPKLTRLPDGGRTTAA</sequence>
<keyword evidence="3" id="KW-1185">Reference proteome</keyword>
<feature type="non-terminal residue" evidence="2">
    <location>
        <position position="1"/>
    </location>
</feature>
<reference evidence="2 3" key="1">
    <citation type="submission" date="2018-04" db="EMBL/GenBank/DDBJ databases">
        <title>The genome of golden apple snail Pomacea canaliculata provides insight into stress tolerance and invasive adaptation.</title>
        <authorList>
            <person name="Liu C."/>
            <person name="Liu B."/>
            <person name="Ren Y."/>
            <person name="Zhang Y."/>
            <person name="Wang H."/>
            <person name="Li S."/>
            <person name="Jiang F."/>
            <person name="Yin L."/>
            <person name="Zhang G."/>
            <person name="Qian W."/>
            <person name="Fan W."/>
        </authorList>
    </citation>
    <scope>NUCLEOTIDE SEQUENCE [LARGE SCALE GENOMIC DNA]</scope>
    <source>
        <strain evidence="2">SZHN2017</strain>
        <tissue evidence="2">Muscle</tissue>
    </source>
</reference>
<accession>A0A2T7P756</accession>
<evidence type="ECO:0000256" key="1">
    <source>
        <dbReference type="SAM" id="MobiDB-lite"/>
    </source>
</evidence>